<accession>A0A2H6DYV9</accession>
<organism evidence="1 2">
    <name type="scientific">Tetragenococcus halophilus subsp. halophilus</name>
    <dbReference type="NCBI Taxonomy" id="1513897"/>
    <lineage>
        <taxon>Bacteria</taxon>
        <taxon>Bacillati</taxon>
        <taxon>Bacillota</taxon>
        <taxon>Bacilli</taxon>
        <taxon>Lactobacillales</taxon>
        <taxon>Enterococcaceae</taxon>
        <taxon>Tetragenococcus</taxon>
    </lineage>
</organism>
<dbReference type="GeneID" id="64054115"/>
<sequence>MITIKGKVTKIKVIKLSTRPLIHFKVNNISCLIASHSLNFLYEVREDNNIVIAGNYNNKNQFVVKKYCVVDKVMKI</sequence>
<dbReference type="RefSeq" id="WP_041591825.1">
    <property type="nucleotide sequence ID" value="NZ_BAABQP010000002.1"/>
</dbReference>
<dbReference type="Proteomes" id="UP000236214">
    <property type="component" value="Unassembled WGS sequence"/>
</dbReference>
<proteinExistence type="predicted"/>
<gene>
    <name evidence="1" type="ORF">TEHN7118_1853</name>
</gene>
<protein>
    <submittedName>
        <fullName evidence="1">Uncharacterized protein</fullName>
    </submittedName>
</protein>
<name>A0A2H6DYV9_TETHA</name>
<keyword evidence="2" id="KW-1185">Reference proteome</keyword>
<reference evidence="1 2" key="1">
    <citation type="submission" date="2016-05" db="EMBL/GenBank/DDBJ databases">
        <title>Whole genome sequencing of Tetragenococcus halophilus subsp. halophilus NISL 7118.</title>
        <authorList>
            <person name="Shiwa Y."/>
            <person name="Nishimura I."/>
            <person name="Yoshikawa H."/>
            <person name="Koyama Y."/>
            <person name="Oguma T."/>
        </authorList>
    </citation>
    <scope>NUCLEOTIDE SEQUENCE [LARGE SCALE GENOMIC DNA]</scope>
    <source>
        <strain evidence="1 2">NISL 7118</strain>
    </source>
</reference>
<dbReference type="EMBL" id="BDEC01000095">
    <property type="protein sequence ID" value="GBD69047.1"/>
    <property type="molecule type" value="Genomic_DNA"/>
</dbReference>
<dbReference type="AlphaFoldDB" id="A0A2H6DYV9"/>
<evidence type="ECO:0000313" key="2">
    <source>
        <dbReference type="Proteomes" id="UP000236214"/>
    </source>
</evidence>
<evidence type="ECO:0000313" key="1">
    <source>
        <dbReference type="EMBL" id="GBD69047.1"/>
    </source>
</evidence>
<comment type="caution">
    <text evidence="1">The sequence shown here is derived from an EMBL/GenBank/DDBJ whole genome shotgun (WGS) entry which is preliminary data.</text>
</comment>